<dbReference type="EMBL" id="KY363998">
    <property type="protein sequence ID" value="ARQ20064.1"/>
    <property type="molecule type" value="Genomic_DNA"/>
</dbReference>
<geneLocation type="plasmid" evidence="4">
    <name>pSh125-m2</name>
</geneLocation>
<evidence type="ECO:0000313" key="2">
    <source>
        <dbReference type="EMBL" id="ARQ19758.1"/>
    </source>
</evidence>
<evidence type="ECO:0000313" key="5">
    <source>
        <dbReference type="EMBL" id="ARQ20139.1"/>
    </source>
</evidence>
<dbReference type="EMBL" id="KY363999">
    <property type="protein sequence ID" value="ARQ20139.1"/>
    <property type="molecule type" value="Genomic_DNA"/>
</dbReference>
<organism evidence="5">
    <name type="scientific">Shigella sonnei</name>
    <dbReference type="NCBI Taxonomy" id="624"/>
    <lineage>
        <taxon>Bacteria</taxon>
        <taxon>Pseudomonadati</taxon>
        <taxon>Pseudomonadota</taxon>
        <taxon>Gammaproteobacteria</taxon>
        <taxon>Enterobacterales</taxon>
        <taxon>Enterobacteriaceae</taxon>
        <taxon>Shigella</taxon>
    </lineage>
</organism>
<dbReference type="EMBL" id="KY363994">
    <property type="protein sequence ID" value="ARQ19758.1"/>
    <property type="molecule type" value="Genomic_DNA"/>
</dbReference>
<dbReference type="EMBL" id="KY363997">
    <property type="protein sequence ID" value="ARQ19987.1"/>
    <property type="molecule type" value="Genomic_DNA"/>
</dbReference>
<dbReference type="Pfam" id="PF20432">
    <property type="entry name" value="Xre-like-HTH"/>
    <property type="match status" value="1"/>
</dbReference>
<evidence type="ECO:0000313" key="4">
    <source>
        <dbReference type="EMBL" id="ARQ20064.1"/>
    </source>
</evidence>
<name>A0A1X9QC90_SHISO</name>
<feature type="domain" description="Antitoxin Xre-like helix-turn-helix" evidence="1">
    <location>
        <begin position="15"/>
        <end position="66"/>
    </location>
</feature>
<sequence length="87" mass="9949">MREKMPNENTPENIKRLRQKIGLTQKECAEIFSMSPRTWRRKEEPVGTASGTALTPVEFKFLLLLAGEHPDYVLCKRNKKNSDSGSN</sequence>
<dbReference type="InterPro" id="IPR046847">
    <property type="entry name" value="Xre-like_HTH"/>
</dbReference>
<reference evidence="4" key="2">
    <citation type="submission" date="2016-12" db="EMBL/GenBank/DDBJ databases">
        <title>Shigella sonnei strain SH11Sh125 plasmid pSh125-m2, complete genome.</title>
        <authorList>
            <person name="Ma Q."/>
            <person name="Huang Y."/>
            <person name="Qiu S."/>
            <person name="Tong Y."/>
            <person name="Song H."/>
        </authorList>
    </citation>
    <scope>NUCLEOTIDE SEQUENCE</scope>
    <source>
        <strain evidence="4">SH11Sh125</strain>
        <plasmid evidence="4">pSh125-m2</plasmid>
    </source>
</reference>
<evidence type="ECO:0000259" key="1">
    <source>
        <dbReference type="Pfam" id="PF20432"/>
    </source>
</evidence>
<reference evidence="2" key="4">
    <citation type="submission" date="2016-12" db="EMBL/GenBank/DDBJ databases">
        <title>Shigella sonnei strain SH12Sh113 plasmid pSh113-m5, complete genome.</title>
        <authorList>
            <person name="Ma Q."/>
            <person name="Huang Y."/>
            <person name="Qiu S."/>
            <person name="Tong Y."/>
            <person name="Song H."/>
        </authorList>
    </citation>
    <scope>NUCLEOTIDE SEQUENCE</scope>
    <source>
        <strain evidence="2">SH12Sh113</strain>
        <plasmid evidence="2">pSh113-m4</plasmid>
    </source>
</reference>
<evidence type="ECO:0000313" key="3">
    <source>
        <dbReference type="EMBL" id="ARQ19987.1"/>
    </source>
</evidence>
<accession>A0A1X9QC90</accession>
<reference evidence="5" key="1">
    <citation type="submission" date="2016-12" db="EMBL/GenBank/DDBJ databases">
        <title>Shigella sonnei strain SH10Sh016 plasmid pSh016m1, complete sequence.</title>
        <authorList>
            <person name="Ma Q."/>
            <person name="Huang Y."/>
            <person name="Qiu S."/>
            <person name="Tong Y."/>
            <person name="Song H."/>
        </authorList>
    </citation>
    <scope>NUCLEOTIDE SEQUENCE</scope>
    <source>
        <strain evidence="5">SH10Sh016</strain>
        <plasmid evidence="5">pSh016-m1</plasmid>
    </source>
</reference>
<geneLocation type="plasmid" evidence="3">
    <name>pSh418-m3</name>
</geneLocation>
<reference evidence="3" key="3">
    <citation type="submission" date="2016-12" db="EMBL/GenBank/DDBJ databases">
        <title>Shigella sonnei strain SH11Sh418 plasmid pSh418-m3, complete genome.</title>
        <authorList>
            <person name="Ma Q."/>
            <person name="Huang Y."/>
            <person name="Qiu S."/>
            <person name="Tong Y."/>
            <person name="Song H."/>
        </authorList>
    </citation>
    <scope>NUCLEOTIDE SEQUENCE</scope>
    <source>
        <strain evidence="3">SH11Sh418</strain>
        <plasmid evidence="3">pSh418-m3</plasmid>
    </source>
</reference>
<geneLocation type="plasmid" evidence="2">
    <name>pSh113-m4</name>
</geneLocation>
<keyword evidence="5" id="KW-0614">Plasmid</keyword>
<dbReference type="CDD" id="cd00093">
    <property type="entry name" value="HTH_XRE"/>
    <property type="match status" value="1"/>
</dbReference>
<dbReference type="InterPro" id="IPR010982">
    <property type="entry name" value="Lambda_DNA-bd_dom_sf"/>
</dbReference>
<protein>
    <recommendedName>
        <fullName evidence="1">Antitoxin Xre-like helix-turn-helix domain-containing protein</fullName>
    </recommendedName>
</protein>
<dbReference type="Gene3D" id="1.10.260.40">
    <property type="entry name" value="lambda repressor-like DNA-binding domains"/>
    <property type="match status" value="1"/>
</dbReference>
<dbReference type="SUPFAM" id="SSF47413">
    <property type="entry name" value="lambda repressor-like DNA-binding domains"/>
    <property type="match status" value="1"/>
</dbReference>
<dbReference type="GO" id="GO:0003677">
    <property type="term" value="F:DNA binding"/>
    <property type="evidence" value="ECO:0007669"/>
    <property type="project" value="InterPro"/>
</dbReference>
<proteinExistence type="predicted"/>
<geneLocation type="plasmid" evidence="5">
    <name>pSh016-m1</name>
</geneLocation>
<dbReference type="InterPro" id="IPR001387">
    <property type="entry name" value="Cro/C1-type_HTH"/>
</dbReference>
<dbReference type="AlphaFoldDB" id="A0A1X9QC90"/>